<dbReference type="PANTHER" id="PTHR43201">
    <property type="entry name" value="ACYL-COA SYNTHETASE"/>
    <property type="match status" value="1"/>
</dbReference>
<dbReference type="InterPro" id="IPR000873">
    <property type="entry name" value="AMP-dep_synth/lig_dom"/>
</dbReference>
<protein>
    <submittedName>
        <fullName evidence="3">Class I adenylate-forming enzyme family protein</fullName>
    </submittedName>
</protein>
<dbReference type="Gene3D" id="3.40.50.12780">
    <property type="entry name" value="N-terminal domain of ligase-like"/>
    <property type="match status" value="1"/>
</dbReference>
<evidence type="ECO:0000259" key="1">
    <source>
        <dbReference type="Pfam" id="PF00501"/>
    </source>
</evidence>
<proteinExistence type="predicted"/>
<dbReference type="PROSITE" id="PS00455">
    <property type="entry name" value="AMP_BINDING"/>
    <property type="match status" value="1"/>
</dbReference>
<evidence type="ECO:0000259" key="2">
    <source>
        <dbReference type="Pfam" id="PF13193"/>
    </source>
</evidence>
<sequence length="522" mass="56765">MGTSISWITDATTGQLPSVPPDSAALAMGAEAPMTYAELRERELRFACSLQRAGVRRGDRVGLLLRNCTDYVALYLAIGRLGAISVRLNWRLTAPELRFQLQDSESTVLIFDAEFGDTLDLIRDRIPVRTYVARPGGTGAAPAWSVPLDDFLGPETEGDFPVVGMDDPLTLMYTSGTTGTPKGALLSHGNALWIGAIQSMSWKIDRRTVALTQGPLFHAGGFEVLLLPALLSHGTAVTFPSGGFSLDAMLAAARRHEATVMLVYSFMLPEFARLEHLEEALPPSLTRIVTGGDTVMPWVYDVFEERLPRVNLTQSYSLTEGGAVAVHLEHEFARGKERSVGRPQPMTEVKILDPFGDEVPTGEVGEIHLRSPGVSIGYWERPEATAETFTDGWCRTGDLGRVDTEGFLTLAGRAKDMIRSGGENVYPAEIEKILTGHPGVHDAAIVGVPDEKLFEVGCAVVVPEPGAELNGEQLRNFLAGQLAKYKIPKHFVFVDELPRTASGKVLKYVMRASYAEIGDRAT</sequence>
<comment type="caution">
    <text evidence="3">The sequence shown here is derived from an EMBL/GenBank/DDBJ whole genome shotgun (WGS) entry which is preliminary data.</text>
</comment>
<dbReference type="Gene3D" id="3.30.300.30">
    <property type="match status" value="1"/>
</dbReference>
<dbReference type="SUPFAM" id="SSF56801">
    <property type="entry name" value="Acetyl-CoA synthetase-like"/>
    <property type="match status" value="1"/>
</dbReference>
<dbReference type="Pfam" id="PF13193">
    <property type="entry name" value="AMP-binding_C"/>
    <property type="match status" value="1"/>
</dbReference>
<dbReference type="EMBL" id="JBHSYM010000110">
    <property type="protein sequence ID" value="MFC7017754.1"/>
    <property type="molecule type" value="Genomic_DNA"/>
</dbReference>
<dbReference type="InterPro" id="IPR020845">
    <property type="entry name" value="AMP-binding_CS"/>
</dbReference>
<organism evidence="3 4">
    <name type="scientific">Streptomyces viridiviolaceus</name>
    <dbReference type="NCBI Taxonomy" id="68282"/>
    <lineage>
        <taxon>Bacteria</taxon>
        <taxon>Bacillati</taxon>
        <taxon>Actinomycetota</taxon>
        <taxon>Actinomycetes</taxon>
        <taxon>Kitasatosporales</taxon>
        <taxon>Streptomycetaceae</taxon>
        <taxon>Streptomyces</taxon>
    </lineage>
</organism>
<feature type="domain" description="AMP-dependent synthetase/ligase" evidence="1">
    <location>
        <begin position="20"/>
        <end position="379"/>
    </location>
</feature>
<dbReference type="InterPro" id="IPR025110">
    <property type="entry name" value="AMP-bd_C"/>
</dbReference>
<dbReference type="InterPro" id="IPR045851">
    <property type="entry name" value="AMP-bd_C_sf"/>
</dbReference>
<dbReference type="Pfam" id="PF00501">
    <property type="entry name" value="AMP-binding"/>
    <property type="match status" value="1"/>
</dbReference>
<evidence type="ECO:0000313" key="3">
    <source>
        <dbReference type="EMBL" id="MFC7017754.1"/>
    </source>
</evidence>
<accession>A0ABW2ECQ0</accession>
<feature type="domain" description="AMP-binding enzyme C-terminal" evidence="2">
    <location>
        <begin position="429"/>
        <end position="504"/>
    </location>
</feature>
<dbReference type="PANTHER" id="PTHR43201:SF32">
    <property type="entry name" value="2-SUCCINYLBENZOATE--COA LIGASE, CHLOROPLASTIC_PEROXISOMAL"/>
    <property type="match status" value="1"/>
</dbReference>
<gene>
    <name evidence="3" type="ORF">ACFQMH_39930</name>
</gene>
<evidence type="ECO:0000313" key="4">
    <source>
        <dbReference type="Proteomes" id="UP001596409"/>
    </source>
</evidence>
<dbReference type="Proteomes" id="UP001596409">
    <property type="component" value="Unassembled WGS sequence"/>
</dbReference>
<reference evidence="4" key="1">
    <citation type="journal article" date="2019" name="Int. J. Syst. Evol. Microbiol.">
        <title>The Global Catalogue of Microorganisms (GCM) 10K type strain sequencing project: providing services to taxonomists for standard genome sequencing and annotation.</title>
        <authorList>
            <consortium name="The Broad Institute Genomics Platform"/>
            <consortium name="The Broad Institute Genome Sequencing Center for Infectious Disease"/>
            <person name="Wu L."/>
            <person name="Ma J."/>
        </authorList>
    </citation>
    <scope>NUCLEOTIDE SEQUENCE [LARGE SCALE GENOMIC DNA]</scope>
    <source>
        <strain evidence="4">JCM 4855</strain>
    </source>
</reference>
<name>A0ABW2ECQ0_9ACTN</name>
<keyword evidence="4" id="KW-1185">Reference proteome</keyword>
<dbReference type="InterPro" id="IPR042099">
    <property type="entry name" value="ANL_N_sf"/>
</dbReference>
<dbReference type="RefSeq" id="WP_189880033.1">
    <property type="nucleotide sequence ID" value="NZ_BMWA01000038.1"/>
</dbReference>